<dbReference type="STRING" id="1121448.DGI_1197"/>
<protein>
    <submittedName>
        <fullName evidence="3">Putative Crp/Fnr family transcriptional regulator</fullName>
    </submittedName>
</protein>
<reference evidence="4" key="2">
    <citation type="submission" date="2013-07" db="EMBL/GenBank/DDBJ databases">
        <authorList>
            <person name="Morais-Silva F.O."/>
            <person name="Rezende A.M."/>
            <person name="Pimentel C."/>
            <person name="Resende D.M."/>
            <person name="Santos C.I."/>
            <person name="Clemente C."/>
            <person name="de Oliveira L.M."/>
            <person name="da Silva S.M."/>
            <person name="Costa D.A."/>
            <person name="Varela-Raposo A."/>
            <person name="Horacio E.C.A."/>
            <person name="Matos M."/>
            <person name="Flores O."/>
            <person name="Ruiz J.C."/>
            <person name="Rodrigues-Pousada C."/>
        </authorList>
    </citation>
    <scope>NUCLEOTIDE SEQUENCE [LARGE SCALE GENOMIC DNA]</scope>
    <source>
        <strain evidence="4">ATCC 19364 / DSM 1382 / NCIMB 9332 / VKM B-1759</strain>
    </source>
</reference>
<proteinExistence type="predicted"/>
<dbReference type="AlphaFoldDB" id="T2G9W7"/>
<name>T2G9W7_MEGG1</name>
<gene>
    <name evidence="3" type="ORF">DGI_1197</name>
</gene>
<accession>T2G9W7</accession>
<dbReference type="InterPro" id="IPR050397">
    <property type="entry name" value="Env_Response_Regulators"/>
</dbReference>
<dbReference type="Pfam" id="PF00027">
    <property type="entry name" value="cNMP_binding"/>
    <property type="match status" value="1"/>
</dbReference>
<dbReference type="Proteomes" id="UP000016587">
    <property type="component" value="Chromosome"/>
</dbReference>
<dbReference type="PATRIC" id="fig|1121448.10.peg.1189"/>
<dbReference type="PROSITE" id="PS50042">
    <property type="entry name" value="CNMP_BINDING_3"/>
    <property type="match status" value="1"/>
</dbReference>
<dbReference type="PANTHER" id="PTHR24567">
    <property type="entry name" value="CRP FAMILY TRANSCRIPTIONAL REGULATORY PROTEIN"/>
    <property type="match status" value="1"/>
</dbReference>
<dbReference type="GO" id="GO:0005829">
    <property type="term" value="C:cytosol"/>
    <property type="evidence" value="ECO:0007669"/>
    <property type="project" value="TreeGrafter"/>
</dbReference>
<dbReference type="PANTHER" id="PTHR24567:SF74">
    <property type="entry name" value="HTH-TYPE TRANSCRIPTIONAL REGULATOR ARCR"/>
    <property type="match status" value="1"/>
</dbReference>
<reference evidence="3 4" key="1">
    <citation type="journal article" date="2013" name="J. Bacteriol.">
        <title>Roles of HynAB and Ech, the only two hydrogenases found in the model sulfate reducer Desulfovibrio gigas.</title>
        <authorList>
            <person name="Morais-Silva F.O."/>
            <person name="Santos C.I."/>
            <person name="Rodrigues R."/>
            <person name="Pereira I.A."/>
            <person name="Rodrigues-Pousada C."/>
        </authorList>
    </citation>
    <scope>NUCLEOTIDE SEQUENCE [LARGE SCALE GENOMIC DNA]</scope>
    <source>
        <strain evidence="4">ATCC 19364 / DSM 1382 / NCIMB 9332 / VKM B-1759</strain>
    </source>
</reference>
<dbReference type="InterPro" id="IPR014710">
    <property type="entry name" value="RmlC-like_jellyroll"/>
</dbReference>
<keyword evidence="4" id="KW-1185">Reference proteome</keyword>
<dbReference type="CDD" id="cd00038">
    <property type="entry name" value="CAP_ED"/>
    <property type="match status" value="1"/>
</dbReference>
<dbReference type="SUPFAM" id="SSF51206">
    <property type="entry name" value="cAMP-binding domain-like"/>
    <property type="match status" value="1"/>
</dbReference>
<evidence type="ECO:0000313" key="3">
    <source>
        <dbReference type="EMBL" id="AGW13053.1"/>
    </source>
</evidence>
<dbReference type="eggNOG" id="COG0664">
    <property type="taxonomic scope" value="Bacteria"/>
</dbReference>
<evidence type="ECO:0000256" key="1">
    <source>
        <dbReference type="SAM" id="MobiDB-lite"/>
    </source>
</evidence>
<organism evidence="3 4">
    <name type="scientific">Megalodesulfovibrio gigas (strain ATCC 19364 / DSM 1382 / NCIMB 9332 / VKM B-1759)</name>
    <name type="common">Desulfovibrio gigas</name>
    <dbReference type="NCBI Taxonomy" id="1121448"/>
    <lineage>
        <taxon>Bacteria</taxon>
        <taxon>Pseudomonadati</taxon>
        <taxon>Thermodesulfobacteriota</taxon>
        <taxon>Desulfovibrionia</taxon>
        <taxon>Desulfovibrionales</taxon>
        <taxon>Desulfovibrionaceae</taxon>
        <taxon>Megalodesulfovibrio</taxon>
    </lineage>
</organism>
<dbReference type="EMBL" id="CP006585">
    <property type="protein sequence ID" value="AGW13053.1"/>
    <property type="molecule type" value="Genomic_DNA"/>
</dbReference>
<sequence length="183" mass="19658">MSSFTAPSSTEAASNSAAEGQSEFQRNLDQYRQTWLFSGLALEPLKLLAYLSTRETLKPGEPLFHRGELPAALAVVLSGSLHAYAAAEAPAAGAREPDVAFGPGDCVGGLALLGKEAHNYTVVAAEPLSYLTLTREKLQRAMQQYPEIGLKLCEALATRVSQWDRSALDALARQEKRLGVSLL</sequence>
<evidence type="ECO:0000313" key="4">
    <source>
        <dbReference type="Proteomes" id="UP000016587"/>
    </source>
</evidence>
<dbReference type="Gene3D" id="2.60.120.10">
    <property type="entry name" value="Jelly Rolls"/>
    <property type="match status" value="1"/>
</dbReference>
<dbReference type="OrthoDB" id="5420529at2"/>
<evidence type="ECO:0000259" key="2">
    <source>
        <dbReference type="PROSITE" id="PS50042"/>
    </source>
</evidence>
<dbReference type="RefSeq" id="WP_021759832.1">
    <property type="nucleotide sequence ID" value="NC_022444.1"/>
</dbReference>
<dbReference type="SMART" id="SM00100">
    <property type="entry name" value="cNMP"/>
    <property type="match status" value="1"/>
</dbReference>
<dbReference type="InterPro" id="IPR000595">
    <property type="entry name" value="cNMP-bd_dom"/>
</dbReference>
<feature type="compositionally biased region" description="Low complexity" evidence="1">
    <location>
        <begin position="1"/>
        <end position="19"/>
    </location>
</feature>
<feature type="region of interest" description="Disordered" evidence="1">
    <location>
        <begin position="1"/>
        <end position="21"/>
    </location>
</feature>
<dbReference type="KEGG" id="dgg:DGI_1197"/>
<dbReference type="GO" id="GO:0003700">
    <property type="term" value="F:DNA-binding transcription factor activity"/>
    <property type="evidence" value="ECO:0007669"/>
    <property type="project" value="TreeGrafter"/>
</dbReference>
<dbReference type="HOGENOM" id="CLU_075053_16_3_7"/>
<dbReference type="InterPro" id="IPR018490">
    <property type="entry name" value="cNMP-bd_dom_sf"/>
</dbReference>
<feature type="domain" description="Cyclic nucleotide-binding" evidence="2">
    <location>
        <begin position="36"/>
        <end position="159"/>
    </location>
</feature>